<dbReference type="Gene3D" id="1.10.260.40">
    <property type="entry name" value="lambda repressor-like DNA-binding domains"/>
    <property type="match status" value="1"/>
</dbReference>
<dbReference type="AlphaFoldDB" id="A0A1M6C1V0"/>
<dbReference type="OrthoDB" id="72638at2"/>
<name>A0A1M6C1V0_9FIRM</name>
<reference evidence="2 3" key="1">
    <citation type="submission" date="2016-11" db="EMBL/GenBank/DDBJ databases">
        <authorList>
            <person name="Jaros S."/>
            <person name="Januszkiewicz K."/>
            <person name="Wedrychowicz H."/>
        </authorList>
    </citation>
    <scope>NUCLEOTIDE SEQUENCE [LARGE SCALE GENOMIC DNA]</scope>
    <source>
        <strain evidence="2 3">DSM 3074</strain>
    </source>
</reference>
<dbReference type="PROSITE" id="PS50943">
    <property type="entry name" value="HTH_CROC1"/>
    <property type="match status" value="1"/>
</dbReference>
<proteinExistence type="predicted"/>
<dbReference type="Pfam" id="PF01381">
    <property type="entry name" value="HTH_3"/>
    <property type="match status" value="1"/>
</dbReference>
<evidence type="ECO:0000259" key="1">
    <source>
        <dbReference type="PROSITE" id="PS50943"/>
    </source>
</evidence>
<organism evidence="2 3">
    <name type="scientific">Anaerovibrio lipolyticus DSM 3074</name>
    <dbReference type="NCBI Taxonomy" id="1120997"/>
    <lineage>
        <taxon>Bacteria</taxon>
        <taxon>Bacillati</taxon>
        <taxon>Bacillota</taxon>
        <taxon>Negativicutes</taxon>
        <taxon>Selenomonadales</taxon>
        <taxon>Selenomonadaceae</taxon>
        <taxon>Anaerovibrio</taxon>
    </lineage>
</organism>
<dbReference type="GO" id="GO:0003677">
    <property type="term" value="F:DNA binding"/>
    <property type="evidence" value="ECO:0007669"/>
    <property type="project" value="InterPro"/>
</dbReference>
<dbReference type="RefSeq" id="WP_052211766.1">
    <property type="nucleotide sequence ID" value="NZ_FQYW01000007.1"/>
</dbReference>
<dbReference type="InterPro" id="IPR001387">
    <property type="entry name" value="Cro/C1-type_HTH"/>
</dbReference>
<evidence type="ECO:0000313" key="2">
    <source>
        <dbReference type="EMBL" id="SHI55006.1"/>
    </source>
</evidence>
<dbReference type="CDD" id="cd00093">
    <property type="entry name" value="HTH_XRE"/>
    <property type="match status" value="1"/>
</dbReference>
<feature type="domain" description="HTH cro/C1-type" evidence="1">
    <location>
        <begin position="8"/>
        <end position="69"/>
    </location>
</feature>
<protein>
    <submittedName>
        <fullName evidence="2">Helix-turn-helix</fullName>
    </submittedName>
</protein>
<dbReference type="Proteomes" id="UP000191240">
    <property type="component" value="Unassembled WGS sequence"/>
</dbReference>
<accession>A0A1M6C1V0</accession>
<gene>
    <name evidence="2" type="ORF">SAMN02745671_00956</name>
</gene>
<dbReference type="SUPFAM" id="SSF47413">
    <property type="entry name" value="lambda repressor-like DNA-binding domains"/>
    <property type="match status" value="1"/>
</dbReference>
<evidence type="ECO:0000313" key="3">
    <source>
        <dbReference type="Proteomes" id="UP000191240"/>
    </source>
</evidence>
<dbReference type="EMBL" id="FQYW01000007">
    <property type="protein sequence ID" value="SHI55006.1"/>
    <property type="molecule type" value="Genomic_DNA"/>
</dbReference>
<dbReference type="SMART" id="SM00530">
    <property type="entry name" value="HTH_XRE"/>
    <property type="match status" value="1"/>
</dbReference>
<dbReference type="InterPro" id="IPR010982">
    <property type="entry name" value="Lambda_DNA-bd_dom_sf"/>
</dbReference>
<sequence length="120" mass="13632">MSVFSSLIKECRLNQKLSIRSAATLIGISYTYLNNLEKGLDKSTGTINKPTPETLKLISSAYHLEYSYLLELWGYLAKSDLEVSPKVQELLTTCKGFTDKDIDLVIEFAKYLLWKNSKET</sequence>